<dbReference type="EMBL" id="ML178839">
    <property type="protein sequence ID" value="TFK98482.1"/>
    <property type="molecule type" value="Genomic_DNA"/>
</dbReference>
<reference evidence="1 2" key="1">
    <citation type="journal article" date="2019" name="Nat. Ecol. Evol.">
        <title>Megaphylogeny resolves global patterns of mushroom evolution.</title>
        <authorList>
            <person name="Varga T."/>
            <person name="Krizsan K."/>
            <person name="Foldi C."/>
            <person name="Dima B."/>
            <person name="Sanchez-Garcia M."/>
            <person name="Sanchez-Ramirez S."/>
            <person name="Szollosi G.J."/>
            <person name="Szarkandi J.G."/>
            <person name="Papp V."/>
            <person name="Albert L."/>
            <person name="Andreopoulos W."/>
            <person name="Angelini C."/>
            <person name="Antonin V."/>
            <person name="Barry K.W."/>
            <person name="Bougher N.L."/>
            <person name="Buchanan P."/>
            <person name="Buyck B."/>
            <person name="Bense V."/>
            <person name="Catcheside P."/>
            <person name="Chovatia M."/>
            <person name="Cooper J."/>
            <person name="Damon W."/>
            <person name="Desjardin D."/>
            <person name="Finy P."/>
            <person name="Geml J."/>
            <person name="Haridas S."/>
            <person name="Hughes K."/>
            <person name="Justo A."/>
            <person name="Karasinski D."/>
            <person name="Kautmanova I."/>
            <person name="Kiss B."/>
            <person name="Kocsube S."/>
            <person name="Kotiranta H."/>
            <person name="LaButti K.M."/>
            <person name="Lechner B.E."/>
            <person name="Liimatainen K."/>
            <person name="Lipzen A."/>
            <person name="Lukacs Z."/>
            <person name="Mihaltcheva S."/>
            <person name="Morgado L.N."/>
            <person name="Niskanen T."/>
            <person name="Noordeloos M.E."/>
            <person name="Ohm R.A."/>
            <person name="Ortiz-Santana B."/>
            <person name="Ovrebo C."/>
            <person name="Racz N."/>
            <person name="Riley R."/>
            <person name="Savchenko A."/>
            <person name="Shiryaev A."/>
            <person name="Soop K."/>
            <person name="Spirin V."/>
            <person name="Szebenyi C."/>
            <person name="Tomsovsky M."/>
            <person name="Tulloss R.E."/>
            <person name="Uehling J."/>
            <person name="Grigoriev I.V."/>
            <person name="Vagvolgyi C."/>
            <person name="Papp T."/>
            <person name="Martin F.M."/>
            <person name="Miettinen O."/>
            <person name="Hibbett D.S."/>
            <person name="Nagy L.G."/>
        </authorList>
    </citation>
    <scope>NUCLEOTIDE SEQUENCE [LARGE SCALE GENOMIC DNA]</scope>
    <source>
        <strain evidence="1 2">CBS 309.79</strain>
    </source>
</reference>
<gene>
    <name evidence="1" type="ORF">BDV98DRAFT_205235</name>
</gene>
<proteinExistence type="predicted"/>
<dbReference type="OrthoDB" id="3365698at2759"/>
<dbReference type="Proteomes" id="UP000305067">
    <property type="component" value="Unassembled WGS sequence"/>
</dbReference>
<protein>
    <submittedName>
        <fullName evidence="1">Uncharacterized protein</fullName>
    </submittedName>
</protein>
<keyword evidence="2" id="KW-1185">Reference proteome</keyword>
<organism evidence="1 2">
    <name type="scientific">Pterulicium gracile</name>
    <dbReference type="NCBI Taxonomy" id="1884261"/>
    <lineage>
        <taxon>Eukaryota</taxon>
        <taxon>Fungi</taxon>
        <taxon>Dikarya</taxon>
        <taxon>Basidiomycota</taxon>
        <taxon>Agaricomycotina</taxon>
        <taxon>Agaricomycetes</taxon>
        <taxon>Agaricomycetidae</taxon>
        <taxon>Agaricales</taxon>
        <taxon>Pleurotineae</taxon>
        <taxon>Pterulaceae</taxon>
        <taxon>Pterulicium</taxon>
    </lineage>
</organism>
<dbReference type="AlphaFoldDB" id="A0A5C3Q906"/>
<evidence type="ECO:0000313" key="1">
    <source>
        <dbReference type="EMBL" id="TFK98482.1"/>
    </source>
</evidence>
<name>A0A5C3Q906_9AGAR</name>
<evidence type="ECO:0000313" key="2">
    <source>
        <dbReference type="Proteomes" id="UP000305067"/>
    </source>
</evidence>
<accession>A0A5C3Q906</accession>
<sequence>MTVSPPVAGFISPYPLTTSRVASIRMPVNLPQSPAKNFLAAPVTHSPARAIPTELLQEIFGHCRVGWEDRLDRRRGSLRLHAEPWNISQVSRRWRNVVLGTPELWSSVRVCYSDFEEQPHDAVLYRLELQLQRSKSQTLSVSVVTSKHCELPETVHFRIRSQLVAYASQWAELYLLDETHTLHPLFHPLLPEVYRMSALNHVDLQTAAEESIKAFAFEDVTNLRHVDVQFVNHCQFNGTFRISIPWGRVATCALRAVPAFGASQLLGQLQNVEQLFLSTADLALLPMPSGPQRFQLLHLHTLTLDLHCRTANWFILRLRAPSLRVFKAPASTALLPSISTFLAFSSCALTSIHITDIRADHDLTRFAPILRLCRSSLLKLHLTMLSQDVDVRNLAQVIPQDDFLMEGQQHVVRRRVSWLVISANVRYGSRVKGEMWADMVEGFSRIIGSRGQDLLRMNLSIEGFDGWSEDVLQRMRTSIGSERLELRVAGRMAEDMANPMVMARQLIP</sequence>